<dbReference type="AlphaFoldDB" id="A0A6B0UDV9"/>
<accession>A0A6B0UDV9</accession>
<sequence length="106" mass="12498">MLRFLVLHLLLDVQVQLPFTEEVHQDDNFGGPRVVVHHPHHQQRTLKGIVLVRLVLLKDAGVLFKCWQHTEQHFPNGESVNRWQAELSAEVRQLLQVYRLLAEQYF</sequence>
<reference evidence="2" key="1">
    <citation type="submission" date="2019-12" db="EMBL/GenBank/DDBJ databases">
        <title>An insight into the sialome of adult female Ixodes ricinus ticks feeding for 6 days.</title>
        <authorList>
            <person name="Perner J."/>
            <person name="Ribeiro J.M.C."/>
        </authorList>
    </citation>
    <scope>NUCLEOTIDE SEQUENCE</scope>
    <source>
        <strain evidence="2">Semi-engorged</strain>
        <tissue evidence="2">Salivary glands</tissue>
    </source>
</reference>
<feature type="signal peptide" evidence="1">
    <location>
        <begin position="1"/>
        <end position="20"/>
    </location>
</feature>
<dbReference type="EMBL" id="GIFC01007088">
    <property type="protein sequence ID" value="MXU89171.1"/>
    <property type="molecule type" value="Transcribed_RNA"/>
</dbReference>
<name>A0A6B0UDV9_IXORI</name>
<evidence type="ECO:0000313" key="2">
    <source>
        <dbReference type="EMBL" id="MXU89171.1"/>
    </source>
</evidence>
<feature type="chain" id="PRO_5025383860" evidence="1">
    <location>
        <begin position="21"/>
        <end position="106"/>
    </location>
</feature>
<proteinExistence type="predicted"/>
<organism evidence="2">
    <name type="scientific">Ixodes ricinus</name>
    <name type="common">Common tick</name>
    <name type="synonym">Acarus ricinus</name>
    <dbReference type="NCBI Taxonomy" id="34613"/>
    <lineage>
        <taxon>Eukaryota</taxon>
        <taxon>Metazoa</taxon>
        <taxon>Ecdysozoa</taxon>
        <taxon>Arthropoda</taxon>
        <taxon>Chelicerata</taxon>
        <taxon>Arachnida</taxon>
        <taxon>Acari</taxon>
        <taxon>Parasitiformes</taxon>
        <taxon>Ixodida</taxon>
        <taxon>Ixodoidea</taxon>
        <taxon>Ixodidae</taxon>
        <taxon>Ixodinae</taxon>
        <taxon>Ixodes</taxon>
    </lineage>
</organism>
<protein>
    <submittedName>
        <fullName evidence="2">Putative secreted protein</fullName>
    </submittedName>
</protein>
<keyword evidence="1" id="KW-0732">Signal</keyword>
<evidence type="ECO:0000256" key="1">
    <source>
        <dbReference type="SAM" id="SignalP"/>
    </source>
</evidence>